<dbReference type="InterPro" id="IPR011006">
    <property type="entry name" value="CheY-like_superfamily"/>
</dbReference>
<dbReference type="Gene3D" id="3.30.450.20">
    <property type="entry name" value="PAS domain"/>
    <property type="match status" value="1"/>
</dbReference>
<keyword evidence="4" id="KW-0902">Two-component regulatory system</keyword>
<dbReference type="Pfam" id="PF00072">
    <property type="entry name" value="Response_reg"/>
    <property type="match status" value="1"/>
</dbReference>
<proteinExistence type="predicted"/>
<evidence type="ECO:0000256" key="4">
    <source>
        <dbReference type="ARBA" id="ARBA00023012"/>
    </source>
</evidence>
<dbReference type="SUPFAM" id="SSF55874">
    <property type="entry name" value="ATPase domain of HSP90 chaperone/DNA topoisomerase II/histidine kinase"/>
    <property type="match status" value="1"/>
</dbReference>
<feature type="compositionally biased region" description="Basic and acidic residues" evidence="6">
    <location>
        <begin position="144"/>
        <end position="158"/>
    </location>
</feature>
<evidence type="ECO:0000259" key="7">
    <source>
        <dbReference type="PROSITE" id="PS50109"/>
    </source>
</evidence>
<feature type="region of interest" description="Disordered" evidence="6">
    <location>
        <begin position="139"/>
        <end position="158"/>
    </location>
</feature>
<dbReference type="InterPro" id="IPR005467">
    <property type="entry name" value="His_kinase_dom"/>
</dbReference>
<dbReference type="Pfam" id="PF02518">
    <property type="entry name" value="HATPase_c"/>
    <property type="match status" value="1"/>
</dbReference>
<dbReference type="Gene3D" id="3.40.50.2300">
    <property type="match status" value="1"/>
</dbReference>
<keyword evidence="3 5" id="KW-0597">Phosphoprotein</keyword>
<dbReference type="SUPFAM" id="SSF47384">
    <property type="entry name" value="Homodimeric domain of signal transducing histidine kinase"/>
    <property type="match status" value="1"/>
</dbReference>
<dbReference type="InterPro" id="IPR036890">
    <property type="entry name" value="HATPase_C_sf"/>
</dbReference>
<dbReference type="SUPFAM" id="SSF55785">
    <property type="entry name" value="PYP-like sensor domain (PAS domain)"/>
    <property type="match status" value="1"/>
</dbReference>
<evidence type="ECO:0000256" key="2">
    <source>
        <dbReference type="ARBA" id="ARBA00012438"/>
    </source>
</evidence>
<dbReference type="InterPro" id="IPR003661">
    <property type="entry name" value="HisK_dim/P_dom"/>
</dbReference>
<dbReference type="Gene3D" id="1.10.287.130">
    <property type="match status" value="1"/>
</dbReference>
<gene>
    <name evidence="9" type="ORF">DXT99_02530</name>
</gene>
<dbReference type="SUPFAM" id="SSF52172">
    <property type="entry name" value="CheY-like"/>
    <property type="match status" value="1"/>
</dbReference>
<reference evidence="10" key="1">
    <citation type="submission" date="2018-08" db="EMBL/GenBank/DDBJ databases">
        <authorList>
            <person name="Liu Z.-W."/>
            <person name="Du Z.-J."/>
        </authorList>
    </citation>
    <scope>NUCLEOTIDE SEQUENCE [LARGE SCALE GENOMIC DNA]</scope>
    <source>
        <strain evidence="10">H4X</strain>
    </source>
</reference>
<dbReference type="InterPro" id="IPR004358">
    <property type="entry name" value="Sig_transdc_His_kin-like_C"/>
</dbReference>
<comment type="caution">
    <text evidence="9">The sequence shown here is derived from an EMBL/GenBank/DDBJ whole genome shotgun (WGS) entry which is preliminary data.</text>
</comment>
<dbReference type="PANTHER" id="PTHR45339">
    <property type="entry name" value="HYBRID SIGNAL TRANSDUCTION HISTIDINE KINASE J"/>
    <property type="match status" value="1"/>
</dbReference>
<dbReference type="EC" id="2.7.13.3" evidence="2"/>
<dbReference type="InterPro" id="IPR001789">
    <property type="entry name" value="Sig_transdc_resp-reg_receiver"/>
</dbReference>
<comment type="catalytic activity">
    <reaction evidence="1">
        <text>ATP + protein L-histidine = ADP + protein N-phospho-L-histidine.</text>
        <dbReference type="EC" id="2.7.13.3"/>
    </reaction>
</comment>
<dbReference type="PROSITE" id="PS50109">
    <property type="entry name" value="HIS_KIN"/>
    <property type="match status" value="1"/>
</dbReference>
<dbReference type="OrthoDB" id="9797097at2"/>
<dbReference type="PANTHER" id="PTHR45339:SF1">
    <property type="entry name" value="HYBRID SIGNAL TRANSDUCTION HISTIDINE KINASE J"/>
    <property type="match status" value="1"/>
</dbReference>
<feature type="domain" description="Histidine kinase" evidence="7">
    <location>
        <begin position="314"/>
        <end position="536"/>
    </location>
</feature>
<dbReference type="InterPro" id="IPR035965">
    <property type="entry name" value="PAS-like_dom_sf"/>
</dbReference>
<sequence length="680" mass="76217">MKLTTLPIKESTHIKESLSYKIGESGSERDYDSAMELPSEIVPPSVRFTSFAGYCKQWFKLILGFTTNDSASNHSGNMKAIKLRDTEEAVFFDSSFNSVVRKNANVQFNHMFPLKASDENSDGASGLLDTRKKHQSLRKGIYTQRDKDRKKTFEPHGLKVEEPAKPEHSEAGALRAETEQIARICSWEYTVEAQKFFCTEFVHTLLRIPTGDTVSSFLSLLQYFAEEDRSKLSHSWSQALSSGKALNYVTRLGHVQESIWIRLIMKPVYKNNRLLKVIGTLQDVTDCIKTEMQLIAEKEKAEQTTKAKSEFVSLMSHEIRTPLNAIMGLTYLLLQEENMAHEHKENLQSIHFSSQNMLTLINNTLDFSRIEAGKIELEKVNFQLTDLLKKINRSLSIRASEKNLSLVLNIGEDTPSEVAGDPARLTQVLNNLMSNAIKFTKSGSVTLTVEVVYQSDDDWVLEFTVKDTGVGIPADRQQQIFESFVQASAATHRQYGGTGLGLAITKKIVELQNGSIQLKSTPGEGSEFTVRLRFLKPDISLDSLKVIEQAEKSESTLKDVKVLVIDDNIINNLVASKLLISWQAEVDTAADGFAAIEKIKATNYDLVLMDLHMPVMNGFDAIAEIRSLGYTLPIIALTANANEDEKKRIIALGGNDYITKPFVPQELHDKIQEHLQPVCC</sequence>
<dbReference type="PRINTS" id="PR00344">
    <property type="entry name" value="BCTRLSENSOR"/>
</dbReference>
<evidence type="ECO:0000256" key="1">
    <source>
        <dbReference type="ARBA" id="ARBA00000085"/>
    </source>
</evidence>
<dbReference type="InterPro" id="IPR003594">
    <property type="entry name" value="HATPase_dom"/>
</dbReference>
<dbReference type="PROSITE" id="PS50110">
    <property type="entry name" value="RESPONSE_REGULATORY"/>
    <property type="match status" value="1"/>
</dbReference>
<dbReference type="EMBL" id="QRGR01000003">
    <property type="protein sequence ID" value="RDV16678.1"/>
    <property type="molecule type" value="Genomic_DNA"/>
</dbReference>
<dbReference type="Pfam" id="PF00512">
    <property type="entry name" value="HisKA"/>
    <property type="match status" value="1"/>
</dbReference>
<dbReference type="RefSeq" id="WP_115563952.1">
    <property type="nucleotide sequence ID" value="NZ_QRGR01000003.1"/>
</dbReference>
<dbReference type="AlphaFoldDB" id="A0A3D8LH36"/>
<evidence type="ECO:0000256" key="6">
    <source>
        <dbReference type="SAM" id="MobiDB-lite"/>
    </source>
</evidence>
<dbReference type="CDD" id="cd17546">
    <property type="entry name" value="REC_hyHK_CKI1_RcsC-like"/>
    <property type="match status" value="1"/>
</dbReference>
<name>A0A3D8LH36_9BACT</name>
<dbReference type="SMART" id="SM00448">
    <property type="entry name" value="REC"/>
    <property type="match status" value="1"/>
</dbReference>
<dbReference type="Proteomes" id="UP000256708">
    <property type="component" value="Unassembled WGS sequence"/>
</dbReference>
<dbReference type="CDD" id="cd16922">
    <property type="entry name" value="HATPase_EvgS-ArcB-TorS-like"/>
    <property type="match status" value="1"/>
</dbReference>
<dbReference type="FunFam" id="3.30.565.10:FF:000010">
    <property type="entry name" value="Sensor histidine kinase RcsC"/>
    <property type="match status" value="1"/>
</dbReference>
<dbReference type="CDD" id="cd00082">
    <property type="entry name" value="HisKA"/>
    <property type="match status" value="1"/>
</dbReference>
<protein>
    <recommendedName>
        <fullName evidence="2">histidine kinase</fullName>
        <ecNumber evidence="2">2.7.13.3</ecNumber>
    </recommendedName>
</protein>
<keyword evidence="10" id="KW-1185">Reference proteome</keyword>
<evidence type="ECO:0000313" key="9">
    <source>
        <dbReference type="EMBL" id="RDV16678.1"/>
    </source>
</evidence>
<evidence type="ECO:0000256" key="3">
    <source>
        <dbReference type="ARBA" id="ARBA00022553"/>
    </source>
</evidence>
<dbReference type="InterPro" id="IPR036097">
    <property type="entry name" value="HisK_dim/P_sf"/>
</dbReference>
<dbReference type="SMART" id="SM00388">
    <property type="entry name" value="HisKA"/>
    <property type="match status" value="1"/>
</dbReference>
<evidence type="ECO:0000256" key="5">
    <source>
        <dbReference type="PROSITE-ProRule" id="PRU00169"/>
    </source>
</evidence>
<evidence type="ECO:0000313" key="10">
    <source>
        <dbReference type="Proteomes" id="UP000256708"/>
    </source>
</evidence>
<evidence type="ECO:0000259" key="8">
    <source>
        <dbReference type="PROSITE" id="PS50110"/>
    </source>
</evidence>
<feature type="domain" description="Response regulatory" evidence="8">
    <location>
        <begin position="561"/>
        <end position="675"/>
    </location>
</feature>
<dbReference type="SMART" id="SM00387">
    <property type="entry name" value="HATPase_c"/>
    <property type="match status" value="1"/>
</dbReference>
<feature type="modified residue" description="4-aspartylphosphate" evidence="5">
    <location>
        <position position="610"/>
    </location>
</feature>
<dbReference type="Gene3D" id="3.30.565.10">
    <property type="entry name" value="Histidine kinase-like ATPase, C-terminal domain"/>
    <property type="match status" value="1"/>
</dbReference>
<organism evidence="9 10">
    <name type="scientific">Pontibacter diazotrophicus</name>
    <dbReference type="NCBI Taxonomy" id="1400979"/>
    <lineage>
        <taxon>Bacteria</taxon>
        <taxon>Pseudomonadati</taxon>
        <taxon>Bacteroidota</taxon>
        <taxon>Cytophagia</taxon>
        <taxon>Cytophagales</taxon>
        <taxon>Hymenobacteraceae</taxon>
        <taxon>Pontibacter</taxon>
    </lineage>
</organism>
<dbReference type="GO" id="GO:0000155">
    <property type="term" value="F:phosphorelay sensor kinase activity"/>
    <property type="evidence" value="ECO:0007669"/>
    <property type="project" value="InterPro"/>
</dbReference>
<accession>A0A3D8LH36</accession>